<protein>
    <submittedName>
        <fullName evidence="4">Swarming motility protein ybiA</fullName>
    </submittedName>
</protein>
<proteinExistence type="predicted"/>
<dbReference type="CDD" id="cd15457">
    <property type="entry name" value="NADAR"/>
    <property type="match status" value="1"/>
</dbReference>
<accession>A0A1J1JQ38</accession>
<dbReference type="NCBIfam" id="TIGR02464">
    <property type="entry name" value="ribofla_fusion"/>
    <property type="match status" value="1"/>
</dbReference>
<dbReference type="Pfam" id="PF08719">
    <property type="entry name" value="NADAR"/>
    <property type="match status" value="1"/>
</dbReference>
<dbReference type="SUPFAM" id="SSF143990">
    <property type="entry name" value="YbiA-like"/>
    <property type="match status" value="1"/>
</dbReference>
<evidence type="ECO:0000259" key="3">
    <source>
        <dbReference type="Pfam" id="PF08719"/>
    </source>
</evidence>
<comment type="catalytic activity">
    <reaction evidence="1">
        <text>5-amino-6-(5-phospho-D-ribosylamino)uracil + H2O = 5,6-diaminouracil + D-ribose 5-phosphate</text>
        <dbReference type="Rhea" id="RHEA:55020"/>
        <dbReference type="ChEBI" id="CHEBI:15377"/>
        <dbReference type="ChEBI" id="CHEBI:46252"/>
        <dbReference type="ChEBI" id="CHEBI:58453"/>
        <dbReference type="ChEBI" id="CHEBI:78346"/>
    </reaction>
</comment>
<reference evidence="4" key="1">
    <citation type="submission" date="2015-09" db="EMBL/GenBank/DDBJ databases">
        <authorList>
            <person name="Jackson K.R."/>
            <person name="Lunt B.L."/>
            <person name="Fisher J.N.B."/>
            <person name="Gardner A.V."/>
            <person name="Bailey M.E."/>
            <person name="Deus L.M."/>
            <person name="Earl A.S."/>
            <person name="Gibby P.D."/>
            <person name="Hartmann K.A."/>
            <person name="Liu J.E."/>
            <person name="Manci A.M."/>
            <person name="Nielsen D.A."/>
            <person name="Solomon M.B."/>
            <person name="Breakwell D.P."/>
            <person name="Burnett S.H."/>
            <person name="Grose J.H."/>
        </authorList>
    </citation>
    <scope>NUCLEOTIDE SEQUENCE</scope>
    <source>
        <strain evidence="4">7805</strain>
    </source>
</reference>
<dbReference type="AlphaFoldDB" id="A0A1J1JQ38"/>
<organism evidence="4">
    <name type="scientific">Planktothrix agardhii</name>
    <name type="common">Oscillatoria agardhii</name>
    <dbReference type="NCBI Taxonomy" id="1160"/>
    <lineage>
        <taxon>Bacteria</taxon>
        <taxon>Bacillati</taxon>
        <taxon>Cyanobacteriota</taxon>
        <taxon>Cyanophyceae</taxon>
        <taxon>Oscillatoriophycideae</taxon>
        <taxon>Oscillatoriales</taxon>
        <taxon>Microcoleaceae</taxon>
        <taxon>Planktothrix</taxon>
    </lineage>
</organism>
<dbReference type="EMBL" id="LO018305">
    <property type="protein sequence ID" value="CUM62420.1"/>
    <property type="molecule type" value="Genomic_DNA"/>
</dbReference>
<evidence type="ECO:0000313" key="4">
    <source>
        <dbReference type="EMBL" id="CUM62420.1"/>
    </source>
</evidence>
<dbReference type="InterPro" id="IPR012816">
    <property type="entry name" value="NADAR"/>
</dbReference>
<dbReference type="RefSeq" id="WP_235752311.1">
    <property type="nucleotide sequence ID" value="NZ_LR882951.1"/>
</dbReference>
<name>A0A1J1JQ38_PLAAG</name>
<gene>
    <name evidence="4" type="primary">ybiA</name>
    <name evidence="4" type="ORF">PLAM_mp0125</name>
</gene>
<feature type="domain" description="NADAR" evidence="3">
    <location>
        <begin position="4"/>
        <end position="144"/>
    </location>
</feature>
<sequence length="152" mass="17594">MTIYFFKETDPIYGCFSNFSDYGFELDGVWWPTSEHYFQAQKFAGSHHVEAIRQAPTPTEATQMGRDRNRPLRSDWEEVKDSIMQCATLAKFQAHEDIRQILLGTGDEQIVEEAPHEEYWGSGKDGNGLNRMGEILMAVRQELRKSQDRSEQ</sequence>
<dbReference type="InterPro" id="IPR037238">
    <property type="entry name" value="YbiA-like_sf"/>
</dbReference>
<comment type="catalytic activity">
    <reaction evidence="2">
        <text>2,5-diamino-6-hydroxy-4-(5-phosphoribosylamino)-pyrimidine + H2O = 2,5,6-triamino-4-hydroxypyrimidine + D-ribose 5-phosphate</text>
        <dbReference type="Rhea" id="RHEA:23436"/>
        <dbReference type="ChEBI" id="CHEBI:15377"/>
        <dbReference type="ChEBI" id="CHEBI:58614"/>
        <dbReference type="ChEBI" id="CHEBI:78346"/>
        <dbReference type="ChEBI" id="CHEBI:137796"/>
    </reaction>
</comment>
<evidence type="ECO:0000256" key="2">
    <source>
        <dbReference type="ARBA" id="ARBA00000751"/>
    </source>
</evidence>
<dbReference type="Gene3D" id="1.10.357.40">
    <property type="entry name" value="YbiA-like"/>
    <property type="match status" value="1"/>
</dbReference>
<evidence type="ECO:0000256" key="1">
    <source>
        <dbReference type="ARBA" id="ARBA00000022"/>
    </source>
</evidence>